<dbReference type="InterPro" id="IPR012338">
    <property type="entry name" value="Beta-lactam/transpept-like"/>
</dbReference>
<evidence type="ECO:0000256" key="4">
    <source>
        <dbReference type="SAM" id="SignalP"/>
    </source>
</evidence>
<evidence type="ECO:0000256" key="1">
    <source>
        <dbReference type="ARBA" id="ARBA00006096"/>
    </source>
</evidence>
<comment type="similarity">
    <text evidence="1">Belongs to the peptidase S13 family.</text>
</comment>
<dbReference type="EMBL" id="BAAAHE010000020">
    <property type="protein sequence ID" value="GAA0621703.1"/>
    <property type="molecule type" value="Genomic_DNA"/>
</dbReference>
<dbReference type="InterPro" id="IPR000667">
    <property type="entry name" value="Peptidase_S13"/>
</dbReference>
<dbReference type="Gene3D" id="3.50.80.20">
    <property type="entry name" value="D-Ala-D-Ala carboxypeptidase C, peptidase S13"/>
    <property type="match status" value="1"/>
</dbReference>
<evidence type="ECO:0000256" key="3">
    <source>
        <dbReference type="SAM" id="MobiDB-lite"/>
    </source>
</evidence>
<gene>
    <name evidence="5" type="ORF">GCM10009547_25540</name>
</gene>
<dbReference type="PRINTS" id="PR00922">
    <property type="entry name" value="DADACBPTASE3"/>
</dbReference>
<feature type="chain" id="PRO_5045787808" description="D-alanyl-D-alanine carboxypeptidase / D-alanyl-D-alanine-endopeptidase (Penicillin-binding protein 4)" evidence="4">
    <location>
        <begin position="24"/>
        <end position="481"/>
    </location>
</feature>
<dbReference type="PANTHER" id="PTHR30023">
    <property type="entry name" value="D-ALANYL-D-ALANINE CARBOXYPEPTIDASE"/>
    <property type="match status" value="1"/>
</dbReference>
<accession>A0ABN1GWE3</accession>
<feature type="signal peptide" evidence="4">
    <location>
        <begin position="1"/>
        <end position="23"/>
    </location>
</feature>
<dbReference type="PANTHER" id="PTHR30023:SF0">
    <property type="entry name" value="PENICILLIN-SENSITIVE CARBOXYPEPTIDASE A"/>
    <property type="match status" value="1"/>
</dbReference>
<evidence type="ECO:0000313" key="6">
    <source>
        <dbReference type="Proteomes" id="UP001500957"/>
    </source>
</evidence>
<comment type="caution">
    <text evidence="5">The sequence shown here is derived from an EMBL/GenBank/DDBJ whole genome shotgun (WGS) entry which is preliminary data.</text>
</comment>
<evidence type="ECO:0000313" key="5">
    <source>
        <dbReference type="EMBL" id="GAA0621703.1"/>
    </source>
</evidence>
<protein>
    <recommendedName>
        <fullName evidence="7">D-alanyl-D-alanine carboxypeptidase / D-alanyl-D-alanine-endopeptidase (Penicillin-binding protein 4)</fullName>
    </recommendedName>
</protein>
<evidence type="ECO:0008006" key="7">
    <source>
        <dbReference type="Google" id="ProtNLM"/>
    </source>
</evidence>
<dbReference type="RefSeq" id="WP_344605272.1">
    <property type="nucleotide sequence ID" value="NZ_BAAAHE010000020.1"/>
</dbReference>
<feature type="compositionally biased region" description="Pro residues" evidence="3">
    <location>
        <begin position="143"/>
        <end position="157"/>
    </location>
</feature>
<dbReference type="SUPFAM" id="SSF56601">
    <property type="entry name" value="beta-lactamase/transpeptidase-like"/>
    <property type="match status" value="1"/>
</dbReference>
<keyword evidence="4" id="KW-0732">Signal</keyword>
<dbReference type="Pfam" id="PF02113">
    <property type="entry name" value="Peptidase_S13"/>
    <property type="match status" value="2"/>
</dbReference>
<dbReference type="Proteomes" id="UP001500957">
    <property type="component" value="Unassembled WGS sequence"/>
</dbReference>
<dbReference type="NCBIfam" id="TIGR00666">
    <property type="entry name" value="PBP4"/>
    <property type="match status" value="1"/>
</dbReference>
<evidence type="ECO:0000256" key="2">
    <source>
        <dbReference type="ARBA" id="ARBA00022801"/>
    </source>
</evidence>
<organism evidence="5 6">
    <name type="scientific">Sporichthya brevicatena</name>
    <dbReference type="NCBI Taxonomy" id="171442"/>
    <lineage>
        <taxon>Bacteria</taxon>
        <taxon>Bacillati</taxon>
        <taxon>Actinomycetota</taxon>
        <taxon>Actinomycetes</taxon>
        <taxon>Sporichthyales</taxon>
        <taxon>Sporichthyaceae</taxon>
        <taxon>Sporichthya</taxon>
    </lineage>
</organism>
<sequence>MGVPLRYRTLAGAAALALLPALAGGAVGAAEITPSPTAPDDVPQVLAPVDPASGTGPTATGLGSALADLLKPGPLGGVRGIAVVDVATGALLYEADGSRPITPASTTKVLTAAGILAALGPDAVLRTRVQRVVEPGAETAAPTPSPSPGATAPPAPPAKLVLVGGGDPLLSSLPKGTDKLPDYPRRASLVDLAVQTVRELNDEGITAVRLQYDGGIFPGPAASPHWPRTYTGDVVGPVMGLSADQGRSGPLNGGRVNDPALRTAQLFAAELERRGVDVLGSPAAGVAPAEAPTVAEVTSAPITALVEHMLVESDNDVAEALLRQIAIARGKPGTFHDGVATLLAELTALGIDVTGVTLHDGSGLSRDNRIPPQVIAKTLAVAAAGPRLELRPLIAGLAIAGTNGTLGQRFTSGAAVPARGVLRGKSGYLTGVVSLSGVVLDASGRLLAFDVAADAVRPGSGIAVRTTWDRVAGVLAKCGCS</sequence>
<proteinExistence type="inferred from homology"/>
<feature type="region of interest" description="Disordered" evidence="3">
    <location>
        <begin position="137"/>
        <end position="163"/>
    </location>
</feature>
<keyword evidence="6" id="KW-1185">Reference proteome</keyword>
<reference evidence="5 6" key="1">
    <citation type="journal article" date="2019" name="Int. J. Syst. Evol. Microbiol.">
        <title>The Global Catalogue of Microorganisms (GCM) 10K type strain sequencing project: providing services to taxonomists for standard genome sequencing and annotation.</title>
        <authorList>
            <consortium name="The Broad Institute Genomics Platform"/>
            <consortium name="The Broad Institute Genome Sequencing Center for Infectious Disease"/>
            <person name="Wu L."/>
            <person name="Ma J."/>
        </authorList>
    </citation>
    <scope>NUCLEOTIDE SEQUENCE [LARGE SCALE GENOMIC DNA]</scope>
    <source>
        <strain evidence="5 6">JCM 10671</strain>
    </source>
</reference>
<name>A0ABN1GWE3_9ACTN</name>
<keyword evidence="2" id="KW-0378">Hydrolase</keyword>
<dbReference type="Gene3D" id="3.40.710.10">
    <property type="entry name" value="DD-peptidase/beta-lactamase superfamily"/>
    <property type="match status" value="2"/>
</dbReference>